<accession>A0ABR0ASW9</accession>
<evidence type="ECO:0000256" key="1">
    <source>
        <dbReference type="SAM" id="MobiDB-lite"/>
    </source>
</evidence>
<evidence type="ECO:0000313" key="3">
    <source>
        <dbReference type="Proteomes" id="UP001234178"/>
    </source>
</evidence>
<name>A0ABR0ASW9_9CRUS</name>
<feature type="non-terminal residue" evidence="2">
    <location>
        <position position="1"/>
    </location>
</feature>
<dbReference type="EMBL" id="JAOYFB010000038">
    <property type="protein sequence ID" value="KAK4028150.1"/>
    <property type="molecule type" value="Genomic_DNA"/>
</dbReference>
<reference evidence="2 3" key="1">
    <citation type="journal article" date="2023" name="Nucleic Acids Res.">
        <title>The hologenome of Daphnia magna reveals possible DNA methylation and microbiome-mediated evolution of the host genome.</title>
        <authorList>
            <person name="Chaturvedi A."/>
            <person name="Li X."/>
            <person name="Dhandapani V."/>
            <person name="Marshall H."/>
            <person name="Kissane S."/>
            <person name="Cuenca-Cambronero M."/>
            <person name="Asole G."/>
            <person name="Calvet F."/>
            <person name="Ruiz-Romero M."/>
            <person name="Marangio P."/>
            <person name="Guigo R."/>
            <person name="Rago D."/>
            <person name="Mirbahai L."/>
            <person name="Eastwood N."/>
            <person name="Colbourne J.K."/>
            <person name="Zhou J."/>
            <person name="Mallon E."/>
            <person name="Orsini L."/>
        </authorList>
    </citation>
    <scope>NUCLEOTIDE SEQUENCE [LARGE SCALE GENOMIC DNA]</scope>
    <source>
        <strain evidence="2">LRV0_1</strain>
    </source>
</reference>
<sequence>VRPTRTSEQEVEMRVYIEETNTTPTPDQHGKEKRKNKSPETMHTARAAKRTDTIRLRAEDASAMK</sequence>
<keyword evidence="3" id="KW-1185">Reference proteome</keyword>
<feature type="region of interest" description="Disordered" evidence="1">
    <location>
        <begin position="17"/>
        <end position="52"/>
    </location>
</feature>
<comment type="caution">
    <text evidence="2">The sequence shown here is derived from an EMBL/GenBank/DDBJ whole genome shotgun (WGS) entry which is preliminary data.</text>
</comment>
<proteinExistence type="predicted"/>
<protein>
    <submittedName>
        <fullName evidence="2">Uncharacterized protein</fullName>
    </submittedName>
</protein>
<gene>
    <name evidence="2" type="ORF">OUZ56_017410</name>
</gene>
<dbReference type="Proteomes" id="UP001234178">
    <property type="component" value="Unassembled WGS sequence"/>
</dbReference>
<organism evidence="2 3">
    <name type="scientific">Daphnia magna</name>
    <dbReference type="NCBI Taxonomy" id="35525"/>
    <lineage>
        <taxon>Eukaryota</taxon>
        <taxon>Metazoa</taxon>
        <taxon>Ecdysozoa</taxon>
        <taxon>Arthropoda</taxon>
        <taxon>Crustacea</taxon>
        <taxon>Branchiopoda</taxon>
        <taxon>Diplostraca</taxon>
        <taxon>Cladocera</taxon>
        <taxon>Anomopoda</taxon>
        <taxon>Daphniidae</taxon>
        <taxon>Daphnia</taxon>
    </lineage>
</organism>
<evidence type="ECO:0000313" key="2">
    <source>
        <dbReference type="EMBL" id="KAK4028150.1"/>
    </source>
</evidence>